<keyword evidence="8" id="KW-0808">Transferase</keyword>
<sequence length="311" mass="35379">MKPRLIRQLLLPPLILMLMIGLGYIAYLVSEHSGIKSLRETGERQLELHARTVESEISKYTYLPSVLELESSVSQLLNEPGPELQQQVNRYLEGLNRRSRSRAIYVMDTTGRVLATSNWRDPDSYQGEDLSFRAYFQDAVRGLPGRFYGIGTTTGESGYYLAHGLEDKGRIIGVAVIKVRLEALEERWQRARLEAFVSDENGIIILSSDPARRLKSVRPLTAEVKERLARSLQYYWWPLNELVPLERETLSEGVETLVFPANISVDREHKKVSYLAQSRPLSDTAWHLTLLTPLEDLRREAANQGMLVAVA</sequence>
<reference evidence="8 9" key="1">
    <citation type="journal article" date="2011" name="PLoS Pathog.">
        <title>Dynamic evolution of pathogenicity revealed by sequencing and comparative genomics of 19 Pseudomonas syringae isolates.</title>
        <authorList>
            <person name="Baltrus D.A."/>
            <person name="Nishimura M.T."/>
            <person name="Romanchuk A."/>
            <person name="Chang J.H."/>
            <person name="Mukhtar M.S."/>
            <person name="Cherkis K."/>
            <person name="Roach J."/>
            <person name="Grant S.R."/>
            <person name="Jones C.D."/>
            <person name="Dangl J.L."/>
        </authorList>
    </citation>
    <scope>NUCLEOTIDE SEQUENCE [LARGE SCALE GENOMIC DNA]</scope>
    <source>
        <strain evidence="9">M301072PT</strain>
    </source>
</reference>
<dbReference type="SUPFAM" id="SSF103190">
    <property type="entry name" value="Sensory domain-like"/>
    <property type="match status" value="1"/>
</dbReference>
<organism evidence="8 9">
    <name type="scientific">Pseudomonas syringae pv. japonica str. M301072</name>
    <dbReference type="NCBI Taxonomy" id="629262"/>
    <lineage>
        <taxon>Bacteria</taxon>
        <taxon>Pseudomonadati</taxon>
        <taxon>Pseudomonadota</taxon>
        <taxon>Gammaproteobacteria</taxon>
        <taxon>Pseudomonadales</taxon>
        <taxon>Pseudomonadaceae</taxon>
        <taxon>Pseudomonas</taxon>
        <taxon>Pseudomonas syringae</taxon>
    </lineage>
</organism>
<dbReference type="InterPro" id="IPR029151">
    <property type="entry name" value="Sensor-like_sf"/>
</dbReference>
<evidence type="ECO:0000256" key="2">
    <source>
        <dbReference type="ARBA" id="ARBA00022475"/>
    </source>
</evidence>
<dbReference type="GO" id="GO:0005886">
    <property type="term" value="C:plasma membrane"/>
    <property type="evidence" value="ECO:0007669"/>
    <property type="project" value="UniProtKB-SubCell"/>
</dbReference>
<keyword evidence="8" id="KW-0418">Kinase</keyword>
<keyword evidence="3 6" id="KW-0812">Transmembrane</keyword>
<dbReference type="HOGENOM" id="CLU_000445_94_2_6"/>
<evidence type="ECO:0000313" key="8">
    <source>
        <dbReference type="EMBL" id="EGH33288.1"/>
    </source>
</evidence>
<dbReference type="GO" id="GO:0016301">
    <property type="term" value="F:kinase activity"/>
    <property type="evidence" value="ECO:0007669"/>
    <property type="project" value="UniProtKB-KW"/>
</dbReference>
<evidence type="ECO:0000256" key="6">
    <source>
        <dbReference type="SAM" id="Phobius"/>
    </source>
</evidence>
<dbReference type="AlphaFoldDB" id="F3FSU6"/>
<dbReference type="Proteomes" id="UP000004471">
    <property type="component" value="Unassembled WGS sequence"/>
</dbReference>
<proteinExistence type="predicted"/>
<dbReference type="Gene3D" id="6.10.250.3020">
    <property type="match status" value="1"/>
</dbReference>
<feature type="transmembrane region" description="Helical" evidence="6">
    <location>
        <begin position="9"/>
        <end position="29"/>
    </location>
</feature>
<feature type="non-terminal residue" evidence="8">
    <location>
        <position position="311"/>
    </location>
</feature>
<dbReference type="Gene3D" id="3.30.450.20">
    <property type="entry name" value="PAS domain"/>
    <property type="match status" value="2"/>
</dbReference>
<dbReference type="Pfam" id="PF02743">
    <property type="entry name" value="dCache_1"/>
    <property type="match status" value="1"/>
</dbReference>
<evidence type="ECO:0000256" key="3">
    <source>
        <dbReference type="ARBA" id="ARBA00022692"/>
    </source>
</evidence>
<feature type="domain" description="Cache" evidence="7">
    <location>
        <begin position="38"/>
        <end position="288"/>
    </location>
</feature>
<comment type="caution">
    <text evidence="8">The sequence shown here is derived from an EMBL/GenBank/DDBJ whole genome shotgun (WGS) entry which is preliminary data.</text>
</comment>
<evidence type="ECO:0000259" key="7">
    <source>
        <dbReference type="Pfam" id="PF02743"/>
    </source>
</evidence>
<evidence type="ECO:0000256" key="4">
    <source>
        <dbReference type="ARBA" id="ARBA00022989"/>
    </source>
</evidence>
<accession>F3FSU6</accession>
<dbReference type="InterPro" id="IPR033479">
    <property type="entry name" value="dCache_1"/>
</dbReference>
<dbReference type="EMBL" id="AEAH01001552">
    <property type="protein sequence ID" value="EGH33288.1"/>
    <property type="molecule type" value="Genomic_DNA"/>
</dbReference>
<keyword evidence="5 6" id="KW-0472">Membrane</keyword>
<protein>
    <submittedName>
        <fullName evidence="8">Sensor histidine kinase</fullName>
    </submittedName>
</protein>
<gene>
    <name evidence="8" type="ORF">PSYJA_31931</name>
</gene>
<name>F3FSU6_PSESX</name>
<keyword evidence="4 6" id="KW-1133">Transmembrane helix</keyword>
<comment type="subcellular location">
    <subcellularLocation>
        <location evidence="1">Cell membrane</location>
        <topology evidence="1">Multi-pass membrane protein</topology>
    </subcellularLocation>
</comment>
<keyword evidence="2" id="KW-1003">Cell membrane</keyword>
<evidence type="ECO:0000256" key="5">
    <source>
        <dbReference type="ARBA" id="ARBA00023136"/>
    </source>
</evidence>
<evidence type="ECO:0000313" key="9">
    <source>
        <dbReference type="Proteomes" id="UP000004471"/>
    </source>
</evidence>
<evidence type="ECO:0000256" key="1">
    <source>
        <dbReference type="ARBA" id="ARBA00004651"/>
    </source>
</evidence>
<dbReference type="CDD" id="cd12914">
    <property type="entry name" value="PDC1_DGC_like"/>
    <property type="match status" value="1"/>
</dbReference>